<evidence type="ECO:0000313" key="10">
    <source>
        <dbReference type="EMBL" id="KKS22928.1"/>
    </source>
</evidence>
<keyword evidence="3" id="KW-0328">Glycosyltransferase</keyword>
<dbReference type="PANTHER" id="PTHR33908:SF11">
    <property type="entry name" value="MEMBRANE PROTEIN"/>
    <property type="match status" value="1"/>
</dbReference>
<evidence type="ECO:0000256" key="5">
    <source>
        <dbReference type="ARBA" id="ARBA00022692"/>
    </source>
</evidence>
<feature type="transmembrane region" description="Helical" evidence="8">
    <location>
        <begin position="12"/>
        <end position="31"/>
    </location>
</feature>
<dbReference type="EMBL" id="LCBY01000009">
    <property type="protein sequence ID" value="KKS22928.1"/>
    <property type="molecule type" value="Genomic_DNA"/>
</dbReference>
<evidence type="ECO:0000256" key="7">
    <source>
        <dbReference type="ARBA" id="ARBA00023136"/>
    </source>
</evidence>
<gene>
    <name evidence="10" type="ORF">UU78_C0009G0006</name>
</gene>
<keyword evidence="7 8" id="KW-0472">Membrane</keyword>
<feature type="transmembrane region" description="Helical" evidence="8">
    <location>
        <begin position="313"/>
        <end position="332"/>
    </location>
</feature>
<evidence type="ECO:0000259" key="9">
    <source>
        <dbReference type="Pfam" id="PF13231"/>
    </source>
</evidence>
<proteinExistence type="predicted"/>
<feature type="transmembrane region" description="Helical" evidence="8">
    <location>
        <begin position="118"/>
        <end position="138"/>
    </location>
</feature>
<feature type="transmembrane region" description="Helical" evidence="8">
    <location>
        <begin position="416"/>
        <end position="436"/>
    </location>
</feature>
<feature type="transmembrane region" description="Helical" evidence="8">
    <location>
        <begin position="201"/>
        <end position="230"/>
    </location>
</feature>
<evidence type="ECO:0000256" key="3">
    <source>
        <dbReference type="ARBA" id="ARBA00022676"/>
    </source>
</evidence>
<feature type="transmembrane region" description="Helical" evidence="8">
    <location>
        <begin position="290"/>
        <end position="307"/>
    </location>
</feature>
<dbReference type="Pfam" id="PF13231">
    <property type="entry name" value="PMT_2"/>
    <property type="match status" value="1"/>
</dbReference>
<reference evidence="10 11" key="1">
    <citation type="journal article" date="2015" name="Nature">
        <title>rRNA introns, odd ribosomes, and small enigmatic genomes across a large radiation of phyla.</title>
        <authorList>
            <person name="Brown C.T."/>
            <person name="Hug L.A."/>
            <person name="Thomas B.C."/>
            <person name="Sharon I."/>
            <person name="Castelle C.J."/>
            <person name="Singh A."/>
            <person name="Wilkins M.J."/>
            <person name="Williams K.H."/>
            <person name="Banfield J.F."/>
        </authorList>
    </citation>
    <scope>NUCLEOTIDE SEQUENCE [LARGE SCALE GENOMIC DNA]</scope>
</reference>
<comment type="subcellular location">
    <subcellularLocation>
        <location evidence="1">Cell membrane</location>
        <topology evidence="1">Multi-pass membrane protein</topology>
    </subcellularLocation>
</comment>
<dbReference type="InterPro" id="IPR050297">
    <property type="entry name" value="LipidA_mod_glycosyltrf_83"/>
</dbReference>
<feature type="transmembrane region" description="Helical" evidence="8">
    <location>
        <begin position="353"/>
        <end position="374"/>
    </location>
</feature>
<keyword evidence="6 8" id="KW-1133">Transmembrane helix</keyword>
<dbReference type="PANTHER" id="PTHR33908">
    <property type="entry name" value="MANNOSYLTRANSFERASE YKCB-RELATED"/>
    <property type="match status" value="1"/>
</dbReference>
<organism evidence="10 11">
    <name type="scientific">Candidatus Roizmanbacteria bacterium GW2011_GWC2_41_7</name>
    <dbReference type="NCBI Taxonomy" id="1618487"/>
    <lineage>
        <taxon>Bacteria</taxon>
        <taxon>Candidatus Roizmaniibacteriota</taxon>
    </lineage>
</organism>
<feature type="transmembrane region" description="Helical" evidence="8">
    <location>
        <begin position="172"/>
        <end position="189"/>
    </location>
</feature>
<sequence>MISAQSIQKKYKIYLFIILLLAFLLRIYGISWDDGWHLHPDERMLILVAERIDFSVAPNTNFLSPYNNKPLPAQLAELLQPLNPNFFNYGSLPIYLLKGTSDLVSLFSRMPDADYNNMLGIGRTLSAFFDVVTVLFIYKISRKLFKKESISLLASFLYAFSFFPIQNAHFYIVDPILTMFITITLYLLIRYVERPSLSKIVGISLFAAGAITTKFTGVLVLPIIVGVILIASLRKWSSWIPACAGMTAHLFLFTFSFLLFTFLFMPFGFLNYTQFIKEISLQLQMNSDPFIFPYTLQYVGTTSYWYYLKNIFLWGLGPVVSTLAIFGLLLYVKQIYHGIRTKMKDFGFKILDLRFYLFLIPASFFLIHFLIIGRSAVKFMRYMLPLYPYLAILASYGVYKILHTSYFIHHTSTRKLLASLVLVIITIWTLTFMSIYSHPHTRIEASEWIYENIPAGSTIAVEHWDDQLPLPLPNNNLPLLHSTYQFETLELYNPDTPEKWMKINEQLNRTDYIVIASNRLYVPLKKMTDCNTLPEYRCYPETADYYQRLFNEEESFHKIAEFTSYPSLEIGNWKLEIRDEGADESFTVYDHPKVMIFKKE</sequence>
<name>A0A0G1ACA4_9BACT</name>
<keyword evidence="4 10" id="KW-0808">Transferase</keyword>
<dbReference type="Proteomes" id="UP000034371">
    <property type="component" value="Unassembled WGS sequence"/>
</dbReference>
<feature type="transmembrane region" description="Helical" evidence="8">
    <location>
        <begin position="250"/>
        <end position="270"/>
    </location>
</feature>
<evidence type="ECO:0000256" key="4">
    <source>
        <dbReference type="ARBA" id="ARBA00022679"/>
    </source>
</evidence>
<feature type="domain" description="Glycosyltransferase RgtA/B/C/D-like" evidence="9">
    <location>
        <begin position="123"/>
        <end position="253"/>
    </location>
</feature>
<dbReference type="GO" id="GO:0005886">
    <property type="term" value="C:plasma membrane"/>
    <property type="evidence" value="ECO:0007669"/>
    <property type="project" value="UniProtKB-SubCell"/>
</dbReference>
<feature type="transmembrane region" description="Helical" evidence="8">
    <location>
        <begin position="386"/>
        <end position="409"/>
    </location>
</feature>
<comment type="caution">
    <text evidence="10">The sequence shown here is derived from an EMBL/GenBank/DDBJ whole genome shotgun (WGS) entry which is preliminary data.</text>
</comment>
<dbReference type="AlphaFoldDB" id="A0A0G1ACA4"/>
<evidence type="ECO:0000256" key="2">
    <source>
        <dbReference type="ARBA" id="ARBA00022475"/>
    </source>
</evidence>
<evidence type="ECO:0000256" key="1">
    <source>
        <dbReference type="ARBA" id="ARBA00004651"/>
    </source>
</evidence>
<protein>
    <submittedName>
        <fullName evidence="10">Glycosyl transferase family 39</fullName>
    </submittedName>
</protein>
<evidence type="ECO:0000256" key="6">
    <source>
        <dbReference type="ARBA" id="ARBA00022989"/>
    </source>
</evidence>
<evidence type="ECO:0000313" key="11">
    <source>
        <dbReference type="Proteomes" id="UP000034371"/>
    </source>
</evidence>
<dbReference type="GO" id="GO:0016763">
    <property type="term" value="F:pentosyltransferase activity"/>
    <property type="evidence" value="ECO:0007669"/>
    <property type="project" value="TreeGrafter"/>
</dbReference>
<dbReference type="InterPro" id="IPR038731">
    <property type="entry name" value="RgtA/B/C-like"/>
</dbReference>
<keyword evidence="5 8" id="KW-0812">Transmembrane</keyword>
<dbReference type="PATRIC" id="fig|1618487.3.peg.137"/>
<keyword evidence="2" id="KW-1003">Cell membrane</keyword>
<dbReference type="GO" id="GO:0009103">
    <property type="term" value="P:lipopolysaccharide biosynthetic process"/>
    <property type="evidence" value="ECO:0007669"/>
    <property type="project" value="UniProtKB-ARBA"/>
</dbReference>
<feature type="transmembrane region" description="Helical" evidence="8">
    <location>
        <begin position="150"/>
        <end position="166"/>
    </location>
</feature>
<evidence type="ECO:0000256" key="8">
    <source>
        <dbReference type="SAM" id="Phobius"/>
    </source>
</evidence>
<accession>A0A0G1ACA4</accession>